<evidence type="ECO:0000256" key="3">
    <source>
        <dbReference type="ARBA" id="ARBA00022525"/>
    </source>
</evidence>
<evidence type="ECO:0000256" key="2">
    <source>
        <dbReference type="ARBA" id="ARBA00009431"/>
    </source>
</evidence>
<comment type="function">
    <text evidence="9">May be involved in vascular wall and kidney homeostasis.</text>
</comment>
<keyword evidence="3" id="KW-0964">Secreted</keyword>
<dbReference type="AlphaFoldDB" id="A0A1W0WSA2"/>
<dbReference type="Gene3D" id="3.40.50.1820">
    <property type="entry name" value="alpha/beta hydrolase"/>
    <property type="match status" value="1"/>
</dbReference>
<keyword evidence="12" id="KW-1185">Reference proteome</keyword>
<dbReference type="EC" id="3.4.16.-" evidence="10"/>
<dbReference type="InterPro" id="IPR029058">
    <property type="entry name" value="AB_hydrolase_fold"/>
</dbReference>
<evidence type="ECO:0000256" key="9">
    <source>
        <dbReference type="ARBA" id="ARBA00055847"/>
    </source>
</evidence>
<dbReference type="InterPro" id="IPR001563">
    <property type="entry name" value="Peptidase_S10"/>
</dbReference>
<evidence type="ECO:0000256" key="10">
    <source>
        <dbReference type="RuleBase" id="RU361156"/>
    </source>
</evidence>
<dbReference type="OrthoDB" id="443318at2759"/>
<gene>
    <name evidence="11" type="ORF">BV898_07841</name>
</gene>
<keyword evidence="7 10" id="KW-0378">Hydrolase</keyword>
<dbReference type="Proteomes" id="UP000192578">
    <property type="component" value="Unassembled WGS sequence"/>
</dbReference>
<comment type="caution">
    <text evidence="11">The sequence shown here is derived from an EMBL/GenBank/DDBJ whole genome shotgun (WGS) entry which is preliminary data.</text>
</comment>
<comment type="similarity">
    <text evidence="2 10">Belongs to the peptidase S10 family.</text>
</comment>
<dbReference type="SUPFAM" id="SSF53474">
    <property type="entry name" value="alpha/beta-Hydrolases"/>
    <property type="match status" value="1"/>
</dbReference>
<keyword evidence="4 10" id="KW-0121">Carboxypeptidase</keyword>
<evidence type="ECO:0000256" key="1">
    <source>
        <dbReference type="ARBA" id="ARBA00004613"/>
    </source>
</evidence>
<keyword evidence="8" id="KW-0325">Glycoprotein</keyword>
<evidence type="ECO:0000313" key="12">
    <source>
        <dbReference type="Proteomes" id="UP000192578"/>
    </source>
</evidence>
<protein>
    <recommendedName>
        <fullName evidence="10">Carboxypeptidase</fullName>
        <ecNumber evidence="10">3.4.16.-</ecNumber>
    </recommendedName>
</protein>
<dbReference type="PROSITE" id="PS00131">
    <property type="entry name" value="CARBOXYPEPT_SER_SER"/>
    <property type="match status" value="1"/>
</dbReference>
<dbReference type="PANTHER" id="PTHR11802">
    <property type="entry name" value="SERINE PROTEASE FAMILY S10 SERINE CARBOXYPEPTIDASE"/>
    <property type="match status" value="1"/>
</dbReference>
<feature type="chain" id="PRO_5011815960" description="Carboxypeptidase" evidence="10">
    <location>
        <begin position="23"/>
        <end position="451"/>
    </location>
</feature>
<dbReference type="FunFam" id="3.40.50.1820:FF:000075">
    <property type="entry name" value="Carboxypeptidase"/>
    <property type="match status" value="1"/>
</dbReference>
<evidence type="ECO:0000256" key="8">
    <source>
        <dbReference type="ARBA" id="ARBA00023180"/>
    </source>
</evidence>
<accession>A0A1W0WSA2</accession>
<dbReference type="PANTHER" id="PTHR11802:SF3">
    <property type="entry name" value="RETINOID-INDUCIBLE SERINE CARBOXYPEPTIDASE"/>
    <property type="match status" value="1"/>
</dbReference>
<evidence type="ECO:0000256" key="6">
    <source>
        <dbReference type="ARBA" id="ARBA00022729"/>
    </source>
</evidence>
<dbReference type="GO" id="GO:0005576">
    <property type="term" value="C:extracellular region"/>
    <property type="evidence" value="ECO:0007669"/>
    <property type="project" value="UniProtKB-SubCell"/>
</dbReference>
<proteinExistence type="inferred from homology"/>
<keyword evidence="5 10" id="KW-0645">Protease</keyword>
<comment type="subcellular location">
    <subcellularLocation>
        <location evidence="1">Secreted</location>
    </subcellularLocation>
</comment>
<name>A0A1W0WSA2_HYPEX</name>
<dbReference type="GO" id="GO:0004185">
    <property type="term" value="F:serine-type carboxypeptidase activity"/>
    <property type="evidence" value="ECO:0007669"/>
    <property type="project" value="UniProtKB-UniRule"/>
</dbReference>
<dbReference type="PRINTS" id="PR00724">
    <property type="entry name" value="CRBOXYPTASEC"/>
</dbReference>
<evidence type="ECO:0000256" key="7">
    <source>
        <dbReference type="ARBA" id="ARBA00022801"/>
    </source>
</evidence>
<evidence type="ECO:0000313" key="11">
    <source>
        <dbReference type="EMBL" id="OQV18070.1"/>
    </source>
</evidence>
<dbReference type="EMBL" id="MTYJ01000053">
    <property type="protein sequence ID" value="OQV18070.1"/>
    <property type="molecule type" value="Genomic_DNA"/>
</dbReference>
<dbReference type="InterPro" id="IPR018202">
    <property type="entry name" value="Ser_caboxypep_ser_AS"/>
</dbReference>
<keyword evidence="6 10" id="KW-0732">Signal</keyword>
<dbReference type="GO" id="GO:0006508">
    <property type="term" value="P:proteolysis"/>
    <property type="evidence" value="ECO:0007669"/>
    <property type="project" value="UniProtKB-KW"/>
</dbReference>
<reference evidence="12" key="1">
    <citation type="submission" date="2017-01" db="EMBL/GenBank/DDBJ databases">
        <title>Comparative genomics of anhydrobiosis in the tardigrade Hypsibius dujardini.</title>
        <authorList>
            <person name="Yoshida Y."/>
            <person name="Koutsovoulos G."/>
            <person name="Laetsch D."/>
            <person name="Stevens L."/>
            <person name="Kumar S."/>
            <person name="Horikawa D."/>
            <person name="Ishino K."/>
            <person name="Komine S."/>
            <person name="Tomita M."/>
            <person name="Blaxter M."/>
            <person name="Arakawa K."/>
        </authorList>
    </citation>
    <scope>NUCLEOTIDE SEQUENCE [LARGE SCALE GENOMIC DNA]</scope>
    <source>
        <strain evidence="12">Z151</strain>
    </source>
</reference>
<sequence length="451" mass="50204">MEFILPYFLALLLLISCSYVHSRKPADADSDWGYISVRPDTNTFWWLYNYQGENPNPPLVLWLQGGPGGSGAGFGNFAEIGPLDVNLQPRNTTWLKEASLLFIDNPVGTGFSYVTNDNAYAKSVDQIAEDLVEFFRQFFKAKPELQSSPFYVFSESYGGKMTAAFGVHMWKAIQKGKIVCKFSGVAMGDSWVHPEIIVESWGRYLYSTSFVDSNGLDVVDESAKAISNAIAAGNWTGATALWDASEDIVAGVTGGVDWYNILNPIATHGQRLHASRRTAKLSRRIKNPVLKRLYQRHMAVHQNDALDVLMNGPIRKKLGIIPTNVTWGGQSADVFTNQEEEFMKPVTDSVDYLLKKTTNLKVVVYNGQLDLICDTMGVEAWVQTLAWPGLPSFNSAKRSQLALSDTGNLVGYKKTYKNFYFYWMLRGGHMLPADQGEASLLMLGDIINTSH</sequence>
<evidence type="ECO:0000256" key="5">
    <source>
        <dbReference type="ARBA" id="ARBA00022670"/>
    </source>
</evidence>
<organism evidence="11 12">
    <name type="scientific">Hypsibius exemplaris</name>
    <name type="common">Freshwater tardigrade</name>
    <dbReference type="NCBI Taxonomy" id="2072580"/>
    <lineage>
        <taxon>Eukaryota</taxon>
        <taxon>Metazoa</taxon>
        <taxon>Ecdysozoa</taxon>
        <taxon>Tardigrada</taxon>
        <taxon>Eutardigrada</taxon>
        <taxon>Parachela</taxon>
        <taxon>Hypsibioidea</taxon>
        <taxon>Hypsibiidae</taxon>
        <taxon>Hypsibius</taxon>
    </lineage>
</organism>
<evidence type="ECO:0000256" key="4">
    <source>
        <dbReference type="ARBA" id="ARBA00022645"/>
    </source>
</evidence>
<feature type="signal peptide" evidence="10">
    <location>
        <begin position="1"/>
        <end position="22"/>
    </location>
</feature>
<dbReference type="Pfam" id="PF00450">
    <property type="entry name" value="Peptidase_S10"/>
    <property type="match status" value="1"/>
</dbReference>